<sequence length="306" mass="34983">MEIGFEIGFLGLGYGGDRLVFRWCGSGYGSRHGLNRVRPPKSCHLPGLSLALWINRYFHAQRPEPEPANLLLPELFTGLRSLKSLDLRLTFINCLCFLEDEEGKITEGFLLDSLLENGGKITENSLPDIQFQPLWQSYMEDHIRESEEFYSVLNQIQIPTWFNHQNRGSYVSIPLHQYDSNWTGIALCVDIKVQKNLSEVSPGDPTDFHEFYLEMHGGLEDFPRNYKFPRDKIHVGSFGIWLYISHAKLGVLLHGCDDIRPFIKTNSPDIEIKGCGARILYERDLVQFVQILSQQIFGNGRFLAGS</sequence>
<evidence type="ECO:0000313" key="5">
    <source>
        <dbReference type="Proteomes" id="UP000737018"/>
    </source>
</evidence>
<dbReference type="InterPro" id="IPR045344">
    <property type="entry name" value="C-JID"/>
</dbReference>
<feature type="domain" description="C-JID" evidence="3">
    <location>
        <begin position="155"/>
        <end position="284"/>
    </location>
</feature>
<evidence type="ECO:0000256" key="2">
    <source>
        <dbReference type="ARBA" id="ARBA00022737"/>
    </source>
</evidence>
<reference evidence="4" key="1">
    <citation type="submission" date="2020-03" db="EMBL/GenBank/DDBJ databases">
        <title>Castanea mollissima Vanexum genome sequencing.</title>
        <authorList>
            <person name="Staton M."/>
        </authorList>
    </citation>
    <scope>NUCLEOTIDE SEQUENCE</scope>
    <source>
        <tissue evidence="4">Leaf</tissue>
    </source>
</reference>
<dbReference type="OrthoDB" id="1741949at2759"/>
<comment type="caution">
    <text evidence="4">The sequence shown here is derived from an EMBL/GenBank/DDBJ whole genome shotgun (WGS) entry which is preliminary data.</text>
</comment>
<keyword evidence="5" id="KW-1185">Reference proteome</keyword>
<evidence type="ECO:0000313" key="4">
    <source>
        <dbReference type="EMBL" id="KAF3953082.1"/>
    </source>
</evidence>
<organism evidence="4 5">
    <name type="scientific">Castanea mollissima</name>
    <name type="common">Chinese chestnut</name>
    <dbReference type="NCBI Taxonomy" id="60419"/>
    <lineage>
        <taxon>Eukaryota</taxon>
        <taxon>Viridiplantae</taxon>
        <taxon>Streptophyta</taxon>
        <taxon>Embryophyta</taxon>
        <taxon>Tracheophyta</taxon>
        <taxon>Spermatophyta</taxon>
        <taxon>Magnoliopsida</taxon>
        <taxon>eudicotyledons</taxon>
        <taxon>Gunneridae</taxon>
        <taxon>Pentapetalae</taxon>
        <taxon>rosids</taxon>
        <taxon>fabids</taxon>
        <taxon>Fagales</taxon>
        <taxon>Fagaceae</taxon>
        <taxon>Castanea</taxon>
    </lineage>
</organism>
<dbReference type="AlphaFoldDB" id="A0A8J4VCM6"/>
<accession>A0A8J4VCM6</accession>
<gene>
    <name evidence="4" type="ORF">CMV_021433</name>
</gene>
<keyword evidence="2" id="KW-0677">Repeat</keyword>
<dbReference type="Pfam" id="PF20160">
    <property type="entry name" value="C-JID"/>
    <property type="match status" value="1"/>
</dbReference>
<proteinExistence type="predicted"/>
<evidence type="ECO:0000256" key="1">
    <source>
        <dbReference type="ARBA" id="ARBA00022614"/>
    </source>
</evidence>
<keyword evidence="1" id="KW-0433">Leucine-rich repeat</keyword>
<dbReference type="Proteomes" id="UP000737018">
    <property type="component" value="Unassembled WGS sequence"/>
</dbReference>
<dbReference type="EMBL" id="JRKL02004232">
    <property type="protein sequence ID" value="KAF3953082.1"/>
    <property type="molecule type" value="Genomic_DNA"/>
</dbReference>
<name>A0A8J4VCM6_9ROSI</name>
<protein>
    <recommendedName>
        <fullName evidence="3">C-JID domain-containing protein</fullName>
    </recommendedName>
</protein>
<evidence type="ECO:0000259" key="3">
    <source>
        <dbReference type="Pfam" id="PF20160"/>
    </source>
</evidence>